<evidence type="ECO:0000313" key="1">
    <source>
        <dbReference type="EMBL" id="KKM20765.1"/>
    </source>
</evidence>
<accession>A0A0F9KZ08</accession>
<sequence>MKKFLKIALALVLLISSTAFISSKPQVANSLEGTWELVNRYNWEDGNVSDTLPNTNGYRQVKIYSKGKVMWTRYSPDDPSEWFGYGSYSNTENELEERLEYGSKAMMAIQDTVKVFKFELQLDKDSYSQFTVDENGTRSFSENYRRID</sequence>
<gene>
    <name evidence="1" type="ORF">LCGC14_1642200</name>
</gene>
<comment type="caution">
    <text evidence="1">The sequence shown here is derived from an EMBL/GenBank/DDBJ whole genome shotgun (WGS) entry which is preliminary data.</text>
</comment>
<evidence type="ECO:0008006" key="2">
    <source>
        <dbReference type="Google" id="ProtNLM"/>
    </source>
</evidence>
<reference evidence="1" key="1">
    <citation type="journal article" date="2015" name="Nature">
        <title>Complex archaea that bridge the gap between prokaryotes and eukaryotes.</title>
        <authorList>
            <person name="Spang A."/>
            <person name="Saw J.H."/>
            <person name="Jorgensen S.L."/>
            <person name="Zaremba-Niedzwiedzka K."/>
            <person name="Martijn J."/>
            <person name="Lind A.E."/>
            <person name="van Eijk R."/>
            <person name="Schleper C."/>
            <person name="Guy L."/>
            <person name="Ettema T.J."/>
        </authorList>
    </citation>
    <scope>NUCLEOTIDE SEQUENCE</scope>
</reference>
<dbReference type="Gene3D" id="2.40.128.490">
    <property type="entry name" value="Uncharacterised protein PF14869, DUF4488"/>
    <property type="match status" value="1"/>
</dbReference>
<feature type="non-terminal residue" evidence="1">
    <location>
        <position position="148"/>
    </location>
</feature>
<protein>
    <recommendedName>
        <fullName evidence="2">Lipocalin-like domain-containing protein</fullName>
    </recommendedName>
</protein>
<dbReference type="AlphaFoldDB" id="A0A0F9KZ08"/>
<dbReference type="EMBL" id="LAZR01013701">
    <property type="protein sequence ID" value="KKM20765.1"/>
    <property type="molecule type" value="Genomic_DNA"/>
</dbReference>
<organism evidence="1">
    <name type="scientific">marine sediment metagenome</name>
    <dbReference type="NCBI Taxonomy" id="412755"/>
    <lineage>
        <taxon>unclassified sequences</taxon>
        <taxon>metagenomes</taxon>
        <taxon>ecological metagenomes</taxon>
    </lineage>
</organism>
<name>A0A0F9KZ08_9ZZZZ</name>
<proteinExistence type="predicted"/>